<name>A0ABY8G2C0_9ACTO</name>
<feature type="transmembrane region" description="Helical" evidence="2">
    <location>
        <begin position="153"/>
        <end position="170"/>
    </location>
</feature>
<reference evidence="4 5" key="1">
    <citation type="submission" date="2023-03" db="EMBL/GenBank/DDBJ databases">
        <title>Complete genome of Arcanobacterium canis strain DSM 25104 isolated in 2010 from a canine otitis externa in Germany.</title>
        <authorList>
            <person name="Borowiak M."/>
            <person name="Kreitlow A."/>
            <person name="Malorny B."/>
            <person name="Laemmler C."/>
            <person name="Prenger-Berninghoff E."/>
            <person name="Ploetz M."/>
            <person name="Abdulmawjood A."/>
        </authorList>
    </citation>
    <scope>NUCLEOTIDE SEQUENCE [LARGE SCALE GENOMIC DNA]</scope>
    <source>
        <strain evidence="4 5">DSM 25104</strain>
    </source>
</reference>
<keyword evidence="4" id="KW-0808">Transferase</keyword>
<organism evidence="4 5">
    <name type="scientific">Arcanobacterium canis</name>
    <dbReference type="NCBI Taxonomy" id="999183"/>
    <lineage>
        <taxon>Bacteria</taxon>
        <taxon>Bacillati</taxon>
        <taxon>Actinomycetota</taxon>
        <taxon>Actinomycetes</taxon>
        <taxon>Actinomycetales</taxon>
        <taxon>Actinomycetaceae</taxon>
        <taxon>Arcanobacterium</taxon>
    </lineage>
</organism>
<sequence>MTQIQGQPMHGDHPRIIGLDGLRAIAAGIVVLYHLLPHTVPVGFVGVDVFFVISGFLITSLLLREGQVTGRIRFGRFWMRRFRRLFPAVIVASLGAVGIAALVGGDATTGLRWQLGGALSGTYNWFQVANSSSYFDASNPLLLTNLWSLAVELQFYFVWPIILILLVAFVQKKAMRVAIAVVLAACSVAWHSHLTTLDVTRAYVGTDSHSFGLMIGAAIALALPGVMVQRLPEASAHWGRAAFVSLIALIAFGIFAPDGKWMYPWGMVIASILSAIIVRGLLPDVRKGIGPYLAQLLESRLMVWLGQRSYGIYLWHWPLWVIFFYAVNLNAALEAVLIVIASVILAHISYSYVENPIRTQTFIGWIRGLRQSAVRATVYAVAGTLLIGASAYGAVMSSNLTSAQLLVEQGQEALEQSQKAAKPTRPHEHTPEEKPDQKPGGDSALDDDQKDDQKKKPITGDHVTVIGDSVALASAGALAQAMPGIYIDAKVSRSLQASPAIATQLHSQGKLKEYVVIGLATNGNLPERYVDKLFAAVGKGHKYVFVTGFAPPYATWVPQANQQIAQLAKKYPDTVRVADWASIAKANVGLLAGDKIHPGPKAAALYAAEVKRALASF</sequence>
<feature type="transmembrane region" description="Helical" evidence="2">
    <location>
        <begin position="310"/>
        <end position="327"/>
    </location>
</feature>
<dbReference type="InterPro" id="IPR002656">
    <property type="entry name" value="Acyl_transf_3_dom"/>
</dbReference>
<feature type="transmembrane region" description="Helical" evidence="2">
    <location>
        <begin position="84"/>
        <end position="103"/>
    </location>
</feature>
<keyword evidence="5" id="KW-1185">Reference proteome</keyword>
<proteinExistence type="predicted"/>
<feature type="transmembrane region" description="Helical" evidence="2">
    <location>
        <begin position="238"/>
        <end position="256"/>
    </location>
</feature>
<feature type="transmembrane region" description="Helical" evidence="2">
    <location>
        <begin position="16"/>
        <end position="36"/>
    </location>
</feature>
<dbReference type="InterPro" id="IPR050879">
    <property type="entry name" value="Acyltransferase_3"/>
</dbReference>
<dbReference type="Pfam" id="PF01757">
    <property type="entry name" value="Acyl_transf_3"/>
    <property type="match status" value="1"/>
</dbReference>
<feature type="region of interest" description="Disordered" evidence="1">
    <location>
        <begin position="415"/>
        <end position="460"/>
    </location>
</feature>
<dbReference type="Proteomes" id="UP001215216">
    <property type="component" value="Chromosome"/>
</dbReference>
<feature type="domain" description="Acyltransferase 3" evidence="3">
    <location>
        <begin position="17"/>
        <end position="346"/>
    </location>
</feature>
<evidence type="ECO:0000259" key="3">
    <source>
        <dbReference type="Pfam" id="PF01757"/>
    </source>
</evidence>
<evidence type="ECO:0000256" key="2">
    <source>
        <dbReference type="SAM" id="Phobius"/>
    </source>
</evidence>
<dbReference type="PANTHER" id="PTHR23028">
    <property type="entry name" value="ACETYLTRANSFERASE"/>
    <property type="match status" value="1"/>
</dbReference>
<keyword evidence="4" id="KW-0012">Acyltransferase</keyword>
<feature type="compositionally biased region" description="Basic and acidic residues" evidence="1">
    <location>
        <begin position="425"/>
        <end position="439"/>
    </location>
</feature>
<dbReference type="EC" id="2.3.1.-" evidence="4"/>
<dbReference type="SUPFAM" id="SSF52266">
    <property type="entry name" value="SGNH hydrolase"/>
    <property type="match status" value="1"/>
</dbReference>
<feature type="transmembrane region" description="Helical" evidence="2">
    <location>
        <begin position="177"/>
        <end position="196"/>
    </location>
</feature>
<feature type="transmembrane region" description="Helical" evidence="2">
    <location>
        <begin position="262"/>
        <end position="282"/>
    </location>
</feature>
<evidence type="ECO:0000313" key="5">
    <source>
        <dbReference type="Proteomes" id="UP001215216"/>
    </source>
</evidence>
<accession>A0ABY8G2C0</accession>
<feature type="transmembrane region" description="Helical" evidence="2">
    <location>
        <begin position="42"/>
        <end position="63"/>
    </location>
</feature>
<gene>
    <name evidence="4" type="ORF">P7079_00620</name>
</gene>
<feature type="transmembrane region" description="Helical" evidence="2">
    <location>
        <begin position="208"/>
        <end position="226"/>
    </location>
</feature>
<keyword evidence="2" id="KW-0472">Membrane</keyword>
<evidence type="ECO:0000313" key="4">
    <source>
        <dbReference type="EMBL" id="WFM83519.1"/>
    </source>
</evidence>
<dbReference type="PANTHER" id="PTHR23028:SF53">
    <property type="entry name" value="ACYL_TRANSF_3 DOMAIN-CONTAINING PROTEIN"/>
    <property type="match status" value="1"/>
</dbReference>
<keyword evidence="2" id="KW-1133">Transmembrane helix</keyword>
<dbReference type="GO" id="GO:0016746">
    <property type="term" value="F:acyltransferase activity"/>
    <property type="evidence" value="ECO:0007669"/>
    <property type="project" value="UniProtKB-KW"/>
</dbReference>
<dbReference type="RefSeq" id="WP_278012914.1">
    <property type="nucleotide sequence ID" value="NZ_CP121208.1"/>
</dbReference>
<dbReference type="EMBL" id="CP121208">
    <property type="protein sequence ID" value="WFM83519.1"/>
    <property type="molecule type" value="Genomic_DNA"/>
</dbReference>
<feature type="transmembrane region" description="Helical" evidence="2">
    <location>
        <begin position="373"/>
        <end position="395"/>
    </location>
</feature>
<protein>
    <submittedName>
        <fullName evidence="4">Acyltransferase family protein</fullName>
        <ecNumber evidence="4">2.3.1.-</ecNumber>
    </submittedName>
</protein>
<keyword evidence="2" id="KW-0812">Transmembrane</keyword>
<evidence type="ECO:0000256" key="1">
    <source>
        <dbReference type="SAM" id="MobiDB-lite"/>
    </source>
</evidence>
<feature type="transmembrane region" description="Helical" evidence="2">
    <location>
        <begin position="333"/>
        <end position="353"/>
    </location>
</feature>